<feature type="transmembrane region" description="Helical" evidence="11">
    <location>
        <begin position="94"/>
        <end position="114"/>
    </location>
</feature>
<dbReference type="EMBL" id="JAYGIE010000124">
    <property type="protein sequence ID" value="MEA5480432.1"/>
    <property type="molecule type" value="Genomic_DNA"/>
</dbReference>
<proteinExistence type="inferred from homology"/>
<name>A0ABU5TQQ6_9CYAN</name>
<keyword evidence="3 11" id="KW-0813">Transport</keyword>
<evidence type="ECO:0000313" key="13">
    <source>
        <dbReference type="Proteomes" id="UP001301388"/>
    </source>
</evidence>
<comment type="subcellular location">
    <subcellularLocation>
        <location evidence="1">Cell membrane</location>
        <topology evidence="1">Multi-pass membrane protein</topology>
    </subcellularLocation>
    <subcellularLocation>
        <location evidence="11">Membrane</location>
        <topology evidence="11">Multi-pass membrane protein</topology>
    </subcellularLocation>
</comment>
<keyword evidence="7" id="KW-0769">Symport</keyword>
<feature type="transmembrane region" description="Helical" evidence="11">
    <location>
        <begin position="53"/>
        <end position="82"/>
    </location>
</feature>
<evidence type="ECO:0000256" key="10">
    <source>
        <dbReference type="ARBA" id="ARBA00047348"/>
    </source>
</evidence>
<evidence type="ECO:0000256" key="3">
    <source>
        <dbReference type="ARBA" id="ARBA00022448"/>
    </source>
</evidence>
<dbReference type="PANTHER" id="PTHR11101:SF65">
    <property type="entry name" value="LOW-AFFINITY INORGANIC PHOSPHATE TRANSPORTER PITA-RELATED"/>
    <property type="match status" value="1"/>
</dbReference>
<dbReference type="PANTHER" id="PTHR11101">
    <property type="entry name" value="PHOSPHATE TRANSPORTER"/>
    <property type="match status" value="1"/>
</dbReference>
<dbReference type="InterPro" id="IPR001204">
    <property type="entry name" value="Phos_transporter"/>
</dbReference>
<keyword evidence="5 11" id="KW-0592">Phosphate transport</keyword>
<evidence type="ECO:0000256" key="6">
    <source>
        <dbReference type="ARBA" id="ARBA00022692"/>
    </source>
</evidence>
<evidence type="ECO:0000313" key="12">
    <source>
        <dbReference type="EMBL" id="MEA5480432.1"/>
    </source>
</evidence>
<keyword evidence="9 11" id="KW-0472">Membrane</keyword>
<evidence type="ECO:0000256" key="7">
    <source>
        <dbReference type="ARBA" id="ARBA00022847"/>
    </source>
</evidence>
<feature type="transmembrane region" description="Helical" evidence="11">
    <location>
        <begin position="158"/>
        <end position="178"/>
    </location>
</feature>
<evidence type="ECO:0000256" key="8">
    <source>
        <dbReference type="ARBA" id="ARBA00022989"/>
    </source>
</evidence>
<accession>A0ABU5TQQ6</accession>
<feature type="transmembrane region" description="Helical" evidence="11">
    <location>
        <begin position="466"/>
        <end position="490"/>
    </location>
</feature>
<protein>
    <recommendedName>
        <fullName evidence="11">Phosphate transporter</fullName>
    </recommendedName>
</protein>
<evidence type="ECO:0000256" key="1">
    <source>
        <dbReference type="ARBA" id="ARBA00004651"/>
    </source>
</evidence>
<evidence type="ECO:0000256" key="11">
    <source>
        <dbReference type="RuleBase" id="RU363058"/>
    </source>
</evidence>
<evidence type="ECO:0000256" key="9">
    <source>
        <dbReference type="ARBA" id="ARBA00023136"/>
    </source>
</evidence>
<comment type="catalytic activity">
    <reaction evidence="10">
        <text>phosphate(in) + H(+)(in) = phosphate(out) + H(+)(out)</text>
        <dbReference type="Rhea" id="RHEA:29939"/>
        <dbReference type="ChEBI" id="CHEBI:15378"/>
        <dbReference type="ChEBI" id="CHEBI:43474"/>
    </reaction>
</comment>
<comment type="similarity">
    <text evidence="2">Belongs to the inorganic phosphate transporter (PiT) (TC 2.A.20) family. Pit subfamily.</text>
</comment>
<organism evidence="12 13">
    <name type="scientific">Pseudanabaena galeata UHCC 0370</name>
    <dbReference type="NCBI Taxonomy" id="3110310"/>
    <lineage>
        <taxon>Bacteria</taxon>
        <taxon>Bacillati</taxon>
        <taxon>Cyanobacteriota</taxon>
        <taxon>Cyanophyceae</taxon>
        <taxon>Pseudanabaenales</taxon>
        <taxon>Pseudanabaenaceae</taxon>
        <taxon>Pseudanabaena</taxon>
    </lineage>
</organism>
<keyword evidence="8 11" id="KW-1133">Transmembrane helix</keyword>
<gene>
    <name evidence="12" type="ORF">VB774_22590</name>
</gene>
<keyword evidence="13" id="KW-1185">Reference proteome</keyword>
<keyword evidence="6 11" id="KW-0812">Transmembrane</keyword>
<dbReference type="Proteomes" id="UP001301388">
    <property type="component" value="Unassembled WGS sequence"/>
</dbReference>
<keyword evidence="4" id="KW-1003">Cell membrane</keyword>
<evidence type="ECO:0000256" key="5">
    <source>
        <dbReference type="ARBA" id="ARBA00022592"/>
    </source>
</evidence>
<dbReference type="Pfam" id="PF01384">
    <property type="entry name" value="PHO4"/>
    <property type="match status" value="1"/>
</dbReference>
<feature type="transmembrane region" description="Helical" evidence="11">
    <location>
        <begin position="12"/>
        <end position="33"/>
    </location>
</feature>
<reference evidence="12 13" key="1">
    <citation type="submission" date="2023-12" db="EMBL/GenBank/DDBJ databases">
        <title>Baltic Sea Cyanobacteria.</title>
        <authorList>
            <person name="Delbaje E."/>
            <person name="Fewer D.P."/>
            <person name="Shishido T.K."/>
        </authorList>
    </citation>
    <scope>NUCLEOTIDE SEQUENCE [LARGE SCALE GENOMIC DNA]</scope>
    <source>
        <strain evidence="12 13">UHCC 0370</strain>
    </source>
</reference>
<feature type="transmembrane region" description="Helical" evidence="11">
    <location>
        <begin position="223"/>
        <end position="243"/>
    </location>
</feature>
<evidence type="ECO:0000256" key="2">
    <source>
        <dbReference type="ARBA" id="ARBA00005342"/>
    </source>
</evidence>
<comment type="caution">
    <text evidence="12">The sequence shown here is derived from an EMBL/GenBank/DDBJ whole genome shotgun (WGS) entry which is preliminary data.</text>
</comment>
<evidence type="ECO:0000256" key="4">
    <source>
        <dbReference type="ARBA" id="ARBA00022475"/>
    </source>
</evidence>
<sequence>MTTAIVGNETMEYLLLGFAIALVIGFEFVNGFHDTANAVATVIYTNTLKPTYAVIWSGICNLLGVITSSGAVAFAIVALLPVELLVKADSVQSLIMVLALLTSAIIWNLGTWYLGLPVSSTHTLIGAILGIGLANSALSTEQNWWDGINWLQMQEVLLSLLISPLIGFCGAALLFIIAKALIKQENLYTAPAEDAPPLGIRTLLILTCSGVSFAHGSNDGQKGMGLMMLILVILLPSTFSLNMNTTPQAIAQLVTTSQAIIPVFTAQIAKASVHDLIFENSQIELTNFLKPQGQLNENTWRSLASESQLISNSLSISSNFVDLSDSDRVQIRNDIYLVASAIAKLEKQEKLANLDEPYLLTGYRDQLDQTTKFIPYWVKITIALALGSGTMIGWKRVVVTVGEKIGKEPLNYAQGAIAELVTMTTIGTADYFGLPVSTTHILSSGIAGSMVANRAGVQSNTLKNLLLAWFLTLPVCILLGFGTYSLGLLLI</sequence>